<sequence length="129" mass="12909">MRPRPTTPTVLPKISVPENDERFQVCSRSDASAAGIWREAASSSASACSAALWMFDVGALTTSTPRAVAASTSTLSSPTPARATILSLGAAASTSASTVVADRTSSASASGTAASSLSRSGPSTQRTST</sequence>
<evidence type="ECO:0000313" key="4">
    <source>
        <dbReference type="Proteomes" id="UP000049023"/>
    </source>
</evidence>
<evidence type="ECO:0000313" key="3">
    <source>
        <dbReference type="EMBL" id="CKS86129.1"/>
    </source>
</evidence>
<dbReference type="Proteomes" id="UP000049023">
    <property type="component" value="Unassembled WGS sequence"/>
</dbReference>
<reference evidence="4 5" key="1">
    <citation type="submission" date="2015-03" db="EMBL/GenBank/DDBJ databases">
        <authorList>
            <consortium name="Pathogen Informatics"/>
        </authorList>
    </citation>
    <scope>NUCLEOTIDE SEQUENCE [LARGE SCALE GENOMIC DNA]</scope>
    <source>
        <strain evidence="3 5">Bir 185</strain>
        <strain evidence="2 4">Bir 187</strain>
    </source>
</reference>
<name>A0A655ACX2_MYCTX</name>
<organism evidence="3 5">
    <name type="scientific">Mycobacterium tuberculosis</name>
    <dbReference type="NCBI Taxonomy" id="1773"/>
    <lineage>
        <taxon>Bacteria</taxon>
        <taxon>Bacillati</taxon>
        <taxon>Actinomycetota</taxon>
        <taxon>Actinomycetes</taxon>
        <taxon>Mycobacteriales</taxon>
        <taxon>Mycobacteriaceae</taxon>
        <taxon>Mycobacterium</taxon>
        <taxon>Mycobacterium tuberculosis complex</taxon>
    </lineage>
</organism>
<proteinExistence type="predicted"/>
<feature type="compositionally biased region" description="Low complexity" evidence="1">
    <location>
        <begin position="92"/>
        <end position="121"/>
    </location>
</feature>
<evidence type="ECO:0000256" key="1">
    <source>
        <dbReference type="SAM" id="MobiDB-lite"/>
    </source>
</evidence>
<dbReference type="EMBL" id="CNFT01001107">
    <property type="protein sequence ID" value="CKS86129.1"/>
    <property type="molecule type" value="Genomic_DNA"/>
</dbReference>
<feature type="region of interest" description="Disordered" evidence="1">
    <location>
        <begin position="92"/>
        <end position="129"/>
    </location>
</feature>
<dbReference type="AlphaFoldDB" id="A0A655ACX2"/>
<dbReference type="Proteomes" id="UP000050164">
    <property type="component" value="Unassembled WGS sequence"/>
</dbReference>
<protein>
    <submittedName>
        <fullName evidence="3">Uncharacterized protein</fullName>
    </submittedName>
</protein>
<gene>
    <name evidence="3" type="ORF">ERS027659_03657</name>
    <name evidence="2" type="ORF">ERS027661_02261</name>
</gene>
<evidence type="ECO:0000313" key="5">
    <source>
        <dbReference type="Proteomes" id="UP000050164"/>
    </source>
</evidence>
<evidence type="ECO:0000313" key="2">
    <source>
        <dbReference type="EMBL" id="CKR87955.1"/>
    </source>
</evidence>
<dbReference type="EMBL" id="CNFU01000460">
    <property type="protein sequence ID" value="CKR87955.1"/>
    <property type="molecule type" value="Genomic_DNA"/>
</dbReference>
<accession>A0A655ACX2</accession>